<name>A0AA38MPM8_9CUCU</name>
<accession>A0AA38MPM8</accession>
<dbReference type="EMBL" id="JALNTZ010000002">
    <property type="protein sequence ID" value="KAJ3663203.1"/>
    <property type="molecule type" value="Genomic_DNA"/>
</dbReference>
<organism evidence="1 2">
    <name type="scientific">Zophobas morio</name>
    <dbReference type="NCBI Taxonomy" id="2755281"/>
    <lineage>
        <taxon>Eukaryota</taxon>
        <taxon>Metazoa</taxon>
        <taxon>Ecdysozoa</taxon>
        <taxon>Arthropoda</taxon>
        <taxon>Hexapoda</taxon>
        <taxon>Insecta</taxon>
        <taxon>Pterygota</taxon>
        <taxon>Neoptera</taxon>
        <taxon>Endopterygota</taxon>
        <taxon>Coleoptera</taxon>
        <taxon>Polyphaga</taxon>
        <taxon>Cucujiformia</taxon>
        <taxon>Tenebrionidae</taxon>
        <taxon>Zophobas</taxon>
    </lineage>
</organism>
<sequence length="72" mass="8597">MFLTSCCWEVKFWKTTRNKYPVVLVIGGRTIFKTLKFRFKVFKRNRHCPGSSGNRPACLAYSSKYYNFKYLL</sequence>
<evidence type="ECO:0000313" key="1">
    <source>
        <dbReference type="EMBL" id="KAJ3663203.1"/>
    </source>
</evidence>
<dbReference type="Proteomes" id="UP001168821">
    <property type="component" value="Unassembled WGS sequence"/>
</dbReference>
<gene>
    <name evidence="1" type="ORF">Zmor_007507</name>
</gene>
<keyword evidence="2" id="KW-1185">Reference proteome</keyword>
<protein>
    <submittedName>
        <fullName evidence="1">Uncharacterized protein</fullName>
    </submittedName>
</protein>
<comment type="caution">
    <text evidence="1">The sequence shown here is derived from an EMBL/GenBank/DDBJ whole genome shotgun (WGS) entry which is preliminary data.</text>
</comment>
<reference evidence="1" key="1">
    <citation type="journal article" date="2023" name="G3 (Bethesda)">
        <title>Whole genome assemblies of Zophobas morio and Tenebrio molitor.</title>
        <authorList>
            <person name="Kaur S."/>
            <person name="Stinson S.A."/>
            <person name="diCenzo G.C."/>
        </authorList>
    </citation>
    <scope>NUCLEOTIDE SEQUENCE</scope>
    <source>
        <strain evidence="1">QUZm001</strain>
    </source>
</reference>
<dbReference type="AlphaFoldDB" id="A0AA38MPM8"/>
<evidence type="ECO:0000313" key="2">
    <source>
        <dbReference type="Proteomes" id="UP001168821"/>
    </source>
</evidence>
<proteinExistence type="predicted"/>